<dbReference type="InterPro" id="IPR002372">
    <property type="entry name" value="PQQ_rpt_dom"/>
</dbReference>
<dbReference type="InterPro" id="IPR015943">
    <property type="entry name" value="WD40/YVTN_repeat-like_dom_sf"/>
</dbReference>
<reference evidence="3" key="1">
    <citation type="submission" date="2022-09" db="EMBL/GenBank/DDBJ databases">
        <title>Enrichment on poylsaccharides allowed isolation of novel metabolic and taxonomic groups of Haloarchaea.</title>
        <authorList>
            <person name="Sorokin D.Y."/>
            <person name="Elcheninov A.G."/>
            <person name="Khizhniak T.V."/>
            <person name="Kolganova T.V."/>
            <person name="Kublanov I.V."/>
        </authorList>
    </citation>
    <scope>NUCLEOTIDE SEQUENCE</scope>
    <source>
        <strain evidence="3">AArc-xg1-1</strain>
    </source>
</reference>
<dbReference type="InterPro" id="IPR011047">
    <property type="entry name" value="Quinoprotein_ADH-like_sf"/>
</dbReference>
<dbReference type="InterPro" id="IPR018391">
    <property type="entry name" value="PQQ_b-propeller_rpt"/>
</dbReference>
<dbReference type="Gene3D" id="2.130.10.10">
    <property type="entry name" value="YVTN repeat-like/Quinoprotein amine dehydrogenase"/>
    <property type="match status" value="2"/>
</dbReference>
<proteinExistence type="predicted"/>
<dbReference type="SUPFAM" id="SSF50998">
    <property type="entry name" value="Quinoprotein alcohol dehydrogenase-like"/>
    <property type="match status" value="2"/>
</dbReference>
<feature type="region of interest" description="Disordered" evidence="1">
    <location>
        <begin position="16"/>
        <end position="86"/>
    </location>
</feature>
<dbReference type="SMART" id="SM00564">
    <property type="entry name" value="PQQ"/>
    <property type="match status" value="6"/>
</dbReference>
<organism evidence="3 4">
    <name type="scientific">Natronoglomus mannanivorans</name>
    <dbReference type="NCBI Taxonomy" id="2979990"/>
    <lineage>
        <taxon>Archaea</taxon>
        <taxon>Methanobacteriati</taxon>
        <taxon>Methanobacteriota</taxon>
        <taxon>Stenosarchaea group</taxon>
        <taxon>Halobacteria</taxon>
        <taxon>Halobacteriales</taxon>
        <taxon>Natrialbaceae</taxon>
        <taxon>Natronoglomus</taxon>
    </lineage>
</organism>
<gene>
    <name evidence="3" type="ORF">OB960_12605</name>
</gene>
<sequence length="446" mass="47485">MNRRGVLATLGVALSGGCLDTTRSPSDSPTEFDRPAYAEGFRPHGPWEANRYDSAGSGHNPESRLPTGDVDGAWRRSLDGSIDPRAIPVTDDRHLYVGHQRPTDDGPQGVVTALEGKTGTQEWTTVLEIPTGGDGDTSAADTSGRPRARTWDTVGGLTRDGDTIYVTGHSRQYEVVLLAALERDGGTVDWQVSVPGTEYRAPVTDANGVSLAFGRETSSDGEPPVNALYAFSHGGSERWHHRFGTAIPAGNACADGVVYTRLDDGRIVALESDGGTVRWERTLETGETTRDGRDDHLAVDGDRLYVSAGGRLSALSREDGSILWSLDSEASVRPLGPLVRREGTIYVGAGNVLVAIDSADGTERWRLEDAPVHGSLVGVADGLVGASGTTVTGFDLDGERRWSLDLREDSTGDTIDELDSRILSAHDLVYVPFIDGYVSALGAPTS</sequence>
<evidence type="ECO:0000259" key="2">
    <source>
        <dbReference type="Pfam" id="PF13360"/>
    </source>
</evidence>
<dbReference type="Proteomes" id="UP001321018">
    <property type="component" value="Unassembled WGS sequence"/>
</dbReference>
<dbReference type="RefSeq" id="WP_338004068.1">
    <property type="nucleotide sequence ID" value="NZ_JAOPKA010000007.1"/>
</dbReference>
<dbReference type="EMBL" id="JAOPKA010000007">
    <property type="protein sequence ID" value="MCU4742239.1"/>
    <property type="molecule type" value="Genomic_DNA"/>
</dbReference>
<feature type="domain" description="Pyrrolo-quinoline quinone repeat" evidence="2">
    <location>
        <begin position="339"/>
        <end position="441"/>
    </location>
</feature>
<name>A0AAP2YZ58_9EURY</name>
<dbReference type="AlphaFoldDB" id="A0AAP2YZ58"/>
<dbReference type="Gene3D" id="2.40.128.630">
    <property type="match status" value="1"/>
</dbReference>
<evidence type="ECO:0000313" key="3">
    <source>
        <dbReference type="EMBL" id="MCU4742239.1"/>
    </source>
</evidence>
<accession>A0AAP2YZ58</accession>
<feature type="domain" description="Pyrrolo-quinoline quinone repeat" evidence="2">
    <location>
        <begin position="228"/>
        <end position="330"/>
    </location>
</feature>
<dbReference type="PANTHER" id="PTHR34512:SF30">
    <property type="entry name" value="OUTER MEMBRANE PROTEIN ASSEMBLY FACTOR BAMB"/>
    <property type="match status" value="1"/>
</dbReference>
<dbReference type="PANTHER" id="PTHR34512">
    <property type="entry name" value="CELL SURFACE PROTEIN"/>
    <property type="match status" value="1"/>
</dbReference>
<comment type="caution">
    <text evidence="3">The sequence shown here is derived from an EMBL/GenBank/DDBJ whole genome shotgun (WGS) entry which is preliminary data.</text>
</comment>
<dbReference type="PROSITE" id="PS51257">
    <property type="entry name" value="PROKAR_LIPOPROTEIN"/>
    <property type="match status" value="1"/>
</dbReference>
<evidence type="ECO:0000313" key="4">
    <source>
        <dbReference type="Proteomes" id="UP001321018"/>
    </source>
</evidence>
<dbReference type="Pfam" id="PF13360">
    <property type="entry name" value="PQQ_2"/>
    <property type="match status" value="2"/>
</dbReference>
<evidence type="ECO:0000256" key="1">
    <source>
        <dbReference type="SAM" id="MobiDB-lite"/>
    </source>
</evidence>
<protein>
    <submittedName>
        <fullName evidence="3">PQQ-like beta-propeller repeat protein</fullName>
    </submittedName>
</protein>